<dbReference type="EMBL" id="LR798256">
    <property type="protein sequence ID" value="CAB5217665.1"/>
    <property type="molecule type" value="Genomic_DNA"/>
</dbReference>
<evidence type="ECO:0000256" key="3">
    <source>
        <dbReference type="ARBA" id="ARBA00022989"/>
    </source>
</evidence>
<keyword evidence="3 5" id="KW-1133">Transmembrane helix</keyword>
<accession>A0A6J7WM07</accession>
<dbReference type="Pfam" id="PF05105">
    <property type="entry name" value="Phage_holin_4_1"/>
    <property type="match status" value="1"/>
</dbReference>
<comment type="subcellular location">
    <subcellularLocation>
        <location evidence="1">Host membrane</location>
        <topology evidence="1">Multi-pass membrane protein</topology>
    </subcellularLocation>
</comment>
<keyword evidence="4 5" id="KW-0472">Membrane</keyword>
<evidence type="ECO:0000256" key="5">
    <source>
        <dbReference type="SAM" id="Phobius"/>
    </source>
</evidence>
<evidence type="ECO:0000313" key="6">
    <source>
        <dbReference type="EMBL" id="CAB5217665.1"/>
    </source>
</evidence>
<evidence type="ECO:0000256" key="4">
    <source>
        <dbReference type="ARBA" id="ARBA00023136"/>
    </source>
</evidence>
<keyword evidence="2 5" id="KW-0812">Transmembrane</keyword>
<feature type="transmembrane region" description="Helical" evidence="5">
    <location>
        <begin position="58"/>
        <end position="81"/>
    </location>
</feature>
<proteinExistence type="predicted"/>
<sequence length="137" mass="15361">MKIAVTSFIKYFGIALIGFLAPLKFAFLFTVIIVTVDTITGIMKAGKEDVKNIQSRKMFALVPKLIFYLLLVVVAHSVALLEPQIPFVKLALIGIGWIEIKSIDENFNSLFGYSFLDKVLEGIKSINQIQRHKDDIS</sequence>
<organism evidence="6">
    <name type="scientific">uncultured Caudovirales phage</name>
    <dbReference type="NCBI Taxonomy" id="2100421"/>
    <lineage>
        <taxon>Viruses</taxon>
        <taxon>Duplodnaviria</taxon>
        <taxon>Heunggongvirae</taxon>
        <taxon>Uroviricota</taxon>
        <taxon>Caudoviricetes</taxon>
        <taxon>Peduoviridae</taxon>
        <taxon>Maltschvirus</taxon>
        <taxon>Maltschvirus maltsch</taxon>
    </lineage>
</organism>
<dbReference type="GO" id="GO:0033644">
    <property type="term" value="C:host cell membrane"/>
    <property type="evidence" value="ECO:0007669"/>
    <property type="project" value="UniProtKB-SubCell"/>
</dbReference>
<gene>
    <name evidence="6" type="ORF">UFOVP207_14</name>
</gene>
<dbReference type="InterPro" id="IPR006480">
    <property type="entry name" value="Phage_holin_4_1"/>
</dbReference>
<name>A0A6J7WM07_9CAUD</name>
<feature type="transmembrane region" description="Helical" evidence="5">
    <location>
        <begin position="12"/>
        <end position="37"/>
    </location>
</feature>
<protein>
    <submittedName>
        <fullName evidence="6">Bacteriophage holin family</fullName>
    </submittedName>
</protein>
<evidence type="ECO:0000256" key="1">
    <source>
        <dbReference type="ARBA" id="ARBA00004301"/>
    </source>
</evidence>
<reference evidence="6" key="1">
    <citation type="submission" date="2020-05" db="EMBL/GenBank/DDBJ databases">
        <authorList>
            <person name="Chiriac C."/>
            <person name="Salcher M."/>
            <person name="Ghai R."/>
            <person name="Kavagutti S V."/>
        </authorList>
    </citation>
    <scope>NUCLEOTIDE SEQUENCE</scope>
</reference>
<evidence type="ECO:0000256" key="2">
    <source>
        <dbReference type="ARBA" id="ARBA00022692"/>
    </source>
</evidence>